<evidence type="ECO:0000313" key="3">
    <source>
        <dbReference type="Proteomes" id="UP001281410"/>
    </source>
</evidence>
<evidence type="ECO:0008006" key="4">
    <source>
        <dbReference type="Google" id="ProtNLM"/>
    </source>
</evidence>
<sequence>MDPMAIARLCASLSLLESEGPVRKLEGRLKEAAMEKIKLSLVGKILSTKSINSKAFMKVIAGCFRGPWIFDNAFMVLEKPVGQGTLDTMNYSHTEFWVRIYQVSLLCMTKAIGWFLGEMIGETLEVDGGASGDCVGKFLHVRVRIDVCKPLQRCLRVDMLCDGVETVMLLRYERLPNHCFKCGLVAHRTVECAQTDPFSVINGVIEPQFGIWLRASNPFRKPTFRERPRFSHTPETVEKPPSNGGGISGPSDLHPLMVDGGQMVIEDDGFPCNITNGLRFPLKEFSELANLGSSVGPGRPDHVTQKISKRSVGGPGQMAAPADDVEGHHLGLEPQGHGLGPRDMQAGPSIIKKGSGSSIQLPTGRKNWVRIPKPVKFGENPNSLVLRRGKRKGDIGNNNDLCKL</sequence>
<dbReference type="EMBL" id="JANJYJ010000009">
    <property type="protein sequence ID" value="KAK3189380.1"/>
    <property type="molecule type" value="Genomic_DNA"/>
</dbReference>
<proteinExistence type="predicted"/>
<name>A0AAD9ZS62_9ROSI</name>
<evidence type="ECO:0000256" key="1">
    <source>
        <dbReference type="SAM" id="MobiDB-lite"/>
    </source>
</evidence>
<protein>
    <recommendedName>
        <fullName evidence="4">DUF4283 domain-containing protein</fullName>
    </recommendedName>
</protein>
<dbReference type="InterPro" id="IPR040256">
    <property type="entry name" value="At4g02000-like"/>
</dbReference>
<evidence type="ECO:0000313" key="2">
    <source>
        <dbReference type="EMBL" id="KAK3189380.1"/>
    </source>
</evidence>
<dbReference type="AlphaFoldDB" id="A0AAD9ZS62"/>
<dbReference type="Proteomes" id="UP001281410">
    <property type="component" value="Unassembled WGS sequence"/>
</dbReference>
<dbReference type="PANTHER" id="PTHR31286">
    <property type="entry name" value="GLYCINE-RICH CELL WALL STRUCTURAL PROTEIN 1.8-LIKE"/>
    <property type="match status" value="1"/>
</dbReference>
<keyword evidence="3" id="KW-1185">Reference proteome</keyword>
<comment type="caution">
    <text evidence="2">The sequence shown here is derived from an EMBL/GenBank/DDBJ whole genome shotgun (WGS) entry which is preliminary data.</text>
</comment>
<dbReference type="PANTHER" id="PTHR31286:SF167">
    <property type="entry name" value="OS09G0268800 PROTEIN"/>
    <property type="match status" value="1"/>
</dbReference>
<organism evidence="2 3">
    <name type="scientific">Dipteronia sinensis</name>
    <dbReference type="NCBI Taxonomy" id="43782"/>
    <lineage>
        <taxon>Eukaryota</taxon>
        <taxon>Viridiplantae</taxon>
        <taxon>Streptophyta</taxon>
        <taxon>Embryophyta</taxon>
        <taxon>Tracheophyta</taxon>
        <taxon>Spermatophyta</taxon>
        <taxon>Magnoliopsida</taxon>
        <taxon>eudicotyledons</taxon>
        <taxon>Gunneridae</taxon>
        <taxon>Pentapetalae</taxon>
        <taxon>rosids</taxon>
        <taxon>malvids</taxon>
        <taxon>Sapindales</taxon>
        <taxon>Sapindaceae</taxon>
        <taxon>Hippocastanoideae</taxon>
        <taxon>Acereae</taxon>
        <taxon>Dipteronia</taxon>
    </lineage>
</organism>
<reference evidence="2" key="1">
    <citation type="journal article" date="2023" name="Plant J.">
        <title>Genome sequences and population genomics provide insights into the demographic history, inbreeding, and mutation load of two 'living fossil' tree species of Dipteronia.</title>
        <authorList>
            <person name="Feng Y."/>
            <person name="Comes H.P."/>
            <person name="Chen J."/>
            <person name="Zhu S."/>
            <person name="Lu R."/>
            <person name="Zhang X."/>
            <person name="Li P."/>
            <person name="Qiu J."/>
            <person name="Olsen K.M."/>
            <person name="Qiu Y."/>
        </authorList>
    </citation>
    <scope>NUCLEOTIDE SEQUENCE</scope>
    <source>
        <strain evidence="2">NBL</strain>
    </source>
</reference>
<gene>
    <name evidence="2" type="ORF">Dsin_028941</name>
</gene>
<accession>A0AAD9ZS62</accession>
<feature type="region of interest" description="Disordered" evidence="1">
    <location>
        <begin position="224"/>
        <end position="253"/>
    </location>
</feature>